<evidence type="ECO:0000256" key="9">
    <source>
        <dbReference type="SAM" id="Coils"/>
    </source>
</evidence>
<dbReference type="PANTHER" id="PTHR43065">
    <property type="entry name" value="SENSOR HISTIDINE KINASE"/>
    <property type="match status" value="1"/>
</dbReference>
<evidence type="ECO:0000256" key="8">
    <source>
        <dbReference type="ARBA" id="ARBA00023012"/>
    </source>
</evidence>
<dbReference type="PANTHER" id="PTHR43065:SF42">
    <property type="entry name" value="TWO-COMPONENT SENSOR PPRA"/>
    <property type="match status" value="1"/>
</dbReference>
<dbReference type="PROSITE" id="PS50109">
    <property type="entry name" value="HIS_KIN"/>
    <property type="match status" value="1"/>
</dbReference>
<dbReference type="PROSITE" id="PS50113">
    <property type="entry name" value="PAC"/>
    <property type="match status" value="1"/>
</dbReference>
<dbReference type="EC" id="2.7.13.3" evidence="2"/>
<keyword evidence="14" id="KW-1185">Reference proteome</keyword>
<dbReference type="SMART" id="SM00387">
    <property type="entry name" value="HATPase_c"/>
    <property type="match status" value="1"/>
</dbReference>
<dbReference type="GO" id="GO:0005524">
    <property type="term" value="F:ATP binding"/>
    <property type="evidence" value="ECO:0007669"/>
    <property type="project" value="UniProtKB-KW"/>
</dbReference>
<dbReference type="Pfam" id="PF00512">
    <property type="entry name" value="HisKA"/>
    <property type="match status" value="1"/>
</dbReference>
<dbReference type="SUPFAM" id="SSF55874">
    <property type="entry name" value="ATPase domain of HSP90 chaperone/DNA topoisomerase II/histidine kinase"/>
    <property type="match status" value="1"/>
</dbReference>
<evidence type="ECO:0000259" key="10">
    <source>
        <dbReference type="PROSITE" id="PS50109"/>
    </source>
</evidence>
<keyword evidence="7" id="KW-0067">ATP-binding</keyword>
<feature type="coiled-coil region" evidence="9">
    <location>
        <begin position="7"/>
        <end position="37"/>
    </location>
</feature>
<feature type="domain" description="PAC" evidence="12">
    <location>
        <begin position="109"/>
        <end position="159"/>
    </location>
</feature>
<evidence type="ECO:0000256" key="3">
    <source>
        <dbReference type="ARBA" id="ARBA00022553"/>
    </source>
</evidence>
<dbReference type="EMBL" id="CP001087">
    <property type="protein sequence ID" value="ACN14831.1"/>
    <property type="molecule type" value="Genomic_DNA"/>
</dbReference>
<dbReference type="KEGG" id="dat:HRM2_17250"/>
<dbReference type="RefSeq" id="WP_015903618.1">
    <property type="nucleotide sequence ID" value="NC_012108.1"/>
</dbReference>
<dbReference type="STRING" id="177437.HRM2_17250"/>
<dbReference type="OrthoDB" id="5439205at2"/>
<dbReference type="InterPro" id="IPR013767">
    <property type="entry name" value="PAS_fold"/>
</dbReference>
<protein>
    <recommendedName>
        <fullName evidence="2">histidine kinase</fullName>
        <ecNumber evidence="2">2.7.13.3</ecNumber>
    </recommendedName>
</protein>
<dbReference type="InterPro" id="IPR036890">
    <property type="entry name" value="HATPase_C_sf"/>
</dbReference>
<keyword evidence="6 13" id="KW-0418">Kinase</keyword>
<feature type="domain" description="Histidine kinase" evidence="10">
    <location>
        <begin position="294"/>
        <end position="544"/>
    </location>
</feature>
<evidence type="ECO:0000313" key="13">
    <source>
        <dbReference type="EMBL" id="ACN14831.1"/>
    </source>
</evidence>
<dbReference type="InterPro" id="IPR003661">
    <property type="entry name" value="HisK_dim/P_dom"/>
</dbReference>
<feature type="domain" description="PAS" evidence="11">
    <location>
        <begin position="160"/>
        <end position="213"/>
    </location>
</feature>
<dbReference type="Pfam" id="PF02518">
    <property type="entry name" value="HATPase_c"/>
    <property type="match status" value="1"/>
</dbReference>
<accession>C0QB32</accession>
<dbReference type="CDD" id="cd00082">
    <property type="entry name" value="HisKA"/>
    <property type="match status" value="1"/>
</dbReference>
<dbReference type="AlphaFoldDB" id="C0QB32"/>
<dbReference type="GO" id="GO:0006355">
    <property type="term" value="P:regulation of DNA-templated transcription"/>
    <property type="evidence" value="ECO:0007669"/>
    <property type="project" value="InterPro"/>
</dbReference>
<keyword evidence="4" id="KW-0808">Transferase</keyword>
<dbReference type="InterPro" id="IPR035965">
    <property type="entry name" value="PAS-like_dom_sf"/>
</dbReference>
<dbReference type="InterPro" id="IPR000700">
    <property type="entry name" value="PAS-assoc_C"/>
</dbReference>
<dbReference type="InterPro" id="IPR005467">
    <property type="entry name" value="His_kinase_dom"/>
</dbReference>
<name>C0QB32_DESAH</name>
<keyword evidence="3" id="KW-0597">Phosphoprotein</keyword>
<sequence length="544" mass="60910">MAGKLTYEELEKRILELEKEKVDRIKAEQALRESENSFVQLFESAPVPMGYAKFVEGYTGTTWNSAWYNTFGYSRKQADGRSGNDIGLWVEPEDRARLITMANRQNYVADFETLLRRHDGDVRNCTLFGRFIETPGNRLLMVVYLDITERKRVEKELHHLRNYLSNIIDSMPSVLIGVDAHGKVTQWNKKAEQATGISSDAAQSQMLSVVFPQLISQMGIITESIKTREIKQELKRPRHLEGNTRFEDVTIYPLIANGVEGAVIRVDDVTEKLSMEKMIVQSEKMLSLGGLAAGMAHEINNPLAGMIQTANVMANRLGGRIDIPANVKAAKASGTTVEAIQKFMEARGIMAMIDTINASGKRAAEIVNNMLSFARKSDAYVSSYHLADLLDKTLELAGSDYDLKKHYDFKTIEIIKKYEADLPMVPCEGNMIQQVLLNVLRNGAQAMQERRGTPNQGCPRFIFRLMREIKTNMLRIEIEDNGPGMDEATSKRIFEPFFTTKPVGVGTGLGLSVSYFIITESHGGKMSVESNPGSGTKFIIQLPF</sequence>
<dbReference type="InterPro" id="IPR004358">
    <property type="entry name" value="Sig_transdc_His_kin-like_C"/>
</dbReference>
<dbReference type="InterPro" id="IPR000014">
    <property type="entry name" value="PAS"/>
</dbReference>
<dbReference type="eggNOG" id="COG4191">
    <property type="taxonomic scope" value="Bacteria"/>
</dbReference>
<evidence type="ECO:0000313" key="14">
    <source>
        <dbReference type="Proteomes" id="UP000000442"/>
    </source>
</evidence>
<evidence type="ECO:0000256" key="7">
    <source>
        <dbReference type="ARBA" id="ARBA00022840"/>
    </source>
</evidence>
<dbReference type="Pfam" id="PF13426">
    <property type="entry name" value="PAS_9"/>
    <property type="match status" value="1"/>
</dbReference>
<dbReference type="SUPFAM" id="SSF47384">
    <property type="entry name" value="Homodimeric domain of signal transducing histidine kinase"/>
    <property type="match status" value="1"/>
</dbReference>
<dbReference type="Pfam" id="PF00989">
    <property type="entry name" value="PAS"/>
    <property type="match status" value="1"/>
</dbReference>
<gene>
    <name evidence="13" type="ordered locus">HRM2_17250</name>
</gene>
<evidence type="ECO:0000256" key="4">
    <source>
        <dbReference type="ARBA" id="ARBA00022679"/>
    </source>
</evidence>
<dbReference type="PROSITE" id="PS50112">
    <property type="entry name" value="PAS"/>
    <property type="match status" value="1"/>
</dbReference>
<keyword evidence="8" id="KW-0902">Two-component regulatory system</keyword>
<dbReference type="InterPro" id="IPR003594">
    <property type="entry name" value="HATPase_dom"/>
</dbReference>
<comment type="catalytic activity">
    <reaction evidence="1">
        <text>ATP + protein L-histidine = ADP + protein N-phospho-L-histidine.</text>
        <dbReference type="EC" id="2.7.13.3"/>
    </reaction>
</comment>
<dbReference type="Gene3D" id="3.30.450.20">
    <property type="entry name" value="PAS domain"/>
    <property type="match status" value="2"/>
</dbReference>
<dbReference type="HOGENOM" id="CLU_447404_0_0_7"/>
<evidence type="ECO:0000256" key="2">
    <source>
        <dbReference type="ARBA" id="ARBA00012438"/>
    </source>
</evidence>
<evidence type="ECO:0000256" key="6">
    <source>
        <dbReference type="ARBA" id="ARBA00022777"/>
    </source>
</evidence>
<evidence type="ECO:0000259" key="11">
    <source>
        <dbReference type="PROSITE" id="PS50112"/>
    </source>
</evidence>
<dbReference type="NCBIfam" id="TIGR00229">
    <property type="entry name" value="sensory_box"/>
    <property type="match status" value="2"/>
</dbReference>
<evidence type="ECO:0000256" key="1">
    <source>
        <dbReference type="ARBA" id="ARBA00000085"/>
    </source>
</evidence>
<dbReference type="Proteomes" id="UP000000442">
    <property type="component" value="Chromosome"/>
</dbReference>
<proteinExistence type="predicted"/>
<dbReference type="InterPro" id="IPR036097">
    <property type="entry name" value="HisK_dim/P_sf"/>
</dbReference>
<dbReference type="Gene3D" id="1.10.287.130">
    <property type="match status" value="1"/>
</dbReference>
<dbReference type="SMART" id="SM00091">
    <property type="entry name" value="PAS"/>
    <property type="match status" value="2"/>
</dbReference>
<keyword evidence="5" id="KW-0547">Nucleotide-binding</keyword>
<organism evidence="13 14">
    <name type="scientific">Desulforapulum autotrophicum (strain ATCC 43914 / DSM 3382 / VKM B-1955 / HRM2)</name>
    <name type="common">Desulfobacterium autotrophicum</name>
    <dbReference type="NCBI Taxonomy" id="177437"/>
    <lineage>
        <taxon>Bacteria</taxon>
        <taxon>Pseudomonadati</taxon>
        <taxon>Thermodesulfobacteriota</taxon>
        <taxon>Desulfobacteria</taxon>
        <taxon>Desulfobacterales</taxon>
        <taxon>Desulfobacteraceae</taxon>
        <taxon>Desulforapulum</taxon>
    </lineage>
</organism>
<dbReference type="GO" id="GO:0000155">
    <property type="term" value="F:phosphorelay sensor kinase activity"/>
    <property type="evidence" value="ECO:0007669"/>
    <property type="project" value="InterPro"/>
</dbReference>
<dbReference type="SMART" id="SM00388">
    <property type="entry name" value="HisKA"/>
    <property type="match status" value="1"/>
</dbReference>
<evidence type="ECO:0000256" key="5">
    <source>
        <dbReference type="ARBA" id="ARBA00022741"/>
    </source>
</evidence>
<reference evidence="13 14" key="1">
    <citation type="journal article" date="2009" name="Environ. Microbiol.">
        <title>Genome sequence of Desulfobacterium autotrophicum HRM2, a marine sulfate reducer oxidizing organic carbon completely to carbon dioxide.</title>
        <authorList>
            <person name="Strittmatter A.W."/>
            <person name="Liesegang H."/>
            <person name="Rabus R."/>
            <person name="Decker I."/>
            <person name="Amann J."/>
            <person name="Andres S."/>
            <person name="Henne A."/>
            <person name="Fricke W.F."/>
            <person name="Martinez-Arias R."/>
            <person name="Bartels D."/>
            <person name="Goesmann A."/>
            <person name="Krause L."/>
            <person name="Puehler A."/>
            <person name="Klenk H.P."/>
            <person name="Richter M."/>
            <person name="Schuler M."/>
            <person name="Gloeckner F.O."/>
            <person name="Meyerdierks A."/>
            <person name="Gottschalk G."/>
            <person name="Amann R."/>
        </authorList>
    </citation>
    <scope>NUCLEOTIDE SEQUENCE [LARGE SCALE GENOMIC DNA]</scope>
    <source>
        <strain evidence="14">ATCC 43914 / DSM 3382 / HRM2</strain>
    </source>
</reference>
<evidence type="ECO:0000259" key="12">
    <source>
        <dbReference type="PROSITE" id="PS50113"/>
    </source>
</evidence>
<keyword evidence="9" id="KW-0175">Coiled coil</keyword>
<dbReference type="PRINTS" id="PR00344">
    <property type="entry name" value="BCTRLSENSOR"/>
</dbReference>
<dbReference type="Gene3D" id="3.30.565.10">
    <property type="entry name" value="Histidine kinase-like ATPase, C-terminal domain"/>
    <property type="match status" value="1"/>
</dbReference>
<dbReference type="SUPFAM" id="SSF55785">
    <property type="entry name" value="PYP-like sensor domain (PAS domain)"/>
    <property type="match status" value="2"/>
</dbReference>